<keyword evidence="2" id="KW-0805">Transcription regulation</keyword>
<keyword evidence="3" id="KW-0238">DNA-binding</keyword>
<dbReference type="Gene3D" id="2.40.330.10">
    <property type="entry name" value="DNA-binding pseudobarrel domain"/>
    <property type="match status" value="1"/>
</dbReference>
<proteinExistence type="predicted"/>
<dbReference type="Gramene" id="C.cajan_12576.t">
    <property type="protein sequence ID" value="C.cajan_12576.t"/>
    <property type="gene ID" value="C.cajan_12576"/>
</dbReference>
<dbReference type="AlphaFoldDB" id="A0A151TI01"/>
<sequence>MKTLQKLVASDPETLQMMSGKPYEPKFMDLLLLQCAPHFYTEEQKAQINHFKQNSSVESRSETKNTAEKRKIEEISEEESDTSMNKKPRQEINYSSPDLPTKFKNRFPELNNDDFKFLLSKKLYSSDVDPNKNRLSMPENEIACDFLTEAEVTKLCERTESNNFVGVEVTVLDPCLREFTILLKRWKMRSTYTYNLSARWKHIVSANKFEQDQELEIWTCRANNKLYFLLENV</sequence>
<dbReference type="OMA" id="CERTESN"/>
<dbReference type="Proteomes" id="UP000075243">
    <property type="component" value="Chromosome 6"/>
</dbReference>
<feature type="region of interest" description="Disordered" evidence="6">
    <location>
        <begin position="49"/>
        <end position="98"/>
    </location>
</feature>
<evidence type="ECO:0000256" key="2">
    <source>
        <dbReference type="ARBA" id="ARBA00023015"/>
    </source>
</evidence>
<reference evidence="7 8" key="1">
    <citation type="journal article" date="2012" name="Nat. Biotechnol.">
        <title>Draft genome sequence of pigeonpea (Cajanus cajan), an orphan legume crop of resource-poor farmers.</title>
        <authorList>
            <person name="Varshney R.K."/>
            <person name="Chen W."/>
            <person name="Li Y."/>
            <person name="Bharti A.K."/>
            <person name="Saxena R.K."/>
            <person name="Schlueter J.A."/>
            <person name="Donoghue M.T."/>
            <person name="Azam S."/>
            <person name="Fan G."/>
            <person name="Whaley A.M."/>
            <person name="Farmer A.D."/>
            <person name="Sheridan J."/>
            <person name="Iwata A."/>
            <person name="Tuteja R."/>
            <person name="Penmetsa R.V."/>
            <person name="Wu W."/>
            <person name="Upadhyaya H.D."/>
            <person name="Yang S.P."/>
            <person name="Shah T."/>
            <person name="Saxena K.B."/>
            <person name="Michael T."/>
            <person name="McCombie W.R."/>
            <person name="Yang B."/>
            <person name="Zhang G."/>
            <person name="Yang H."/>
            <person name="Wang J."/>
            <person name="Spillane C."/>
            <person name="Cook D.R."/>
            <person name="May G.D."/>
            <person name="Xu X."/>
            <person name="Jackson S.A."/>
        </authorList>
    </citation>
    <scope>NUCLEOTIDE SEQUENCE [LARGE SCALE GENOMIC DNA]</scope>
    <source>
        <strain evidence="8">cv. Asha</strain>
    </source>
</reference>
<dbReference type="EMBL" id="CM003608">
    <property type="protein sequence ID" value="KYP66659.1"/>
    <property type="molecule type" value="Genomic_DNA"/>
</dbReference>
<dbReference type="Pfam" id="PF03754">
    <property type="entry name" value="At2g31720-like"/>
    <property type="match status" value="1"/>
</dbReference>
<evidence type="ECO:0000256" key="3">
    <source>
        <dbReference type="ARBA" id="ARBA00023125"/>
    </source>
</evidence>
<evidence type="ECO:0000313" key="8">
    <source>
        <dbReference type="Proteomes" id="UP000075243"/>
    </source>
</evidence>
<keyword evidence="8" id="KW-1185">Reference proteome</keyword>
<name>A0A151TI01_CAJCA</name>
<evidence type="ECO:0000256" key="5">
    <source>
        <dbReference type="ARBA" id="ARBA00023242"/>
    </source>
</evidence>
<dbReference type="SUPFAM" id="SSF101936">
    <property type="entry name" value="DNA-binding pseudobarrel domain"/>
    <property type="match status" value="1"/>
</dbReference>
<dbReference type="InterPro" id="IPR015300">
    <property type="entry name" value="DNA-bd_pseudobarrel_sf"/>
</dbReference>
<protein>
    <submittedName>
        <fullName evidence="7">B3 domain-containing protein At5g24050 family</fullName>
    </submittedName>
</protein>
<dbReference type="PANTHER" id="PTHR31541">
    <property type="entry name" value="B3 DOMAIN PLANT PROTEIN-RELATED"/>
    <property type="match status" value="1"/>
</dbReference>
<evidence type="ECO:0000256" key="1">
    <source>
        <dbReference type="ARBA" id="ARBA00004123"/>
    </source>
</evidence>
<dbReference type="GO" id="GO:0003677">
    <property type="term" value="F:DNA binding"/>
    <property type="evidence" value="ECO:0007669"/>
    <property type="project" value="UniProtKB-KW"/>
</dbReference>
<accession>A0A151TI01</accession>
<comment type="subcellular location">
    <subcellularLocation>
        <location evidence="1">Nucleus</location>
    </subcellularLocation>
</comment>
<dbReference type="GO" id="GO:0005634">
    <property type="term" value="C:nucleus"/>
    <property type="evidence" value="ECO:0007669"/>
    <property type="project" value="UniProtKB-SubCell"/>
</dbReference>
<organism evidence="7 8">
    <name type="scientific">Cajanus cajan</name>
    <name type="common">Pigeon pea</name>
    <name type="synonym">Cajanus indicus</name>
    <dbReference type="NCBI Taxonomy" id="3821"/>
    <lineage>
        <taxon>Eukaryota</taxon>
        <taxon>Viridiplantae</taxon>
        <taxon>Streptophyta</taxon>
        <taxon>Embryophyta</taxon>
        <taxon>Tracheophyta</taxon>
        <taxon>Spermatophyta</taxon>
        <taxon>Magnoliopsida</taxon>
        <taxon>eudicotyledons</taxon>
        <taxon>Gunneridae</taxon>
        <taxon>Pentapetalae</taxon>
        <taxon>rosids</taxon>
        <taxon>fabids</taxon>
        <taxon>Fabales</taxon>
        <taxon>Fabaceae</taxon>
        <taxon>Papilionoideae</taxon>
        <taxon>50 kb inversion clade</taxon>
        <taxon>NPAAA clade</taxon>
        <taxon>indigoferoid/millettioid clade</taxon>
        <taxon>Phaseoleae</taxon>
        <taxon>Cajanus</taxon>
    </lineage>
</organism>
<feature type="compositionally biased region" description="Basic and acidic residues" evidence="6">
    <location>
        <begin position="59"/>
        <end position="74"/>
    </location>
</feature>
<dbReference type="InterPro" id="IPR005508">
    <property type="entry name" value="At2g31720-like"/>
</dbReference>
<evidence type="ECO:0000313" key="7">
    <source>
        <dbReference type="EMBL" id="KYP66659.1"/>
    </source>
</evidence>
<evidence type="ECO:0000256" key="4">
    <source>
        <dbReference type="ARBA" id="ARBA00023163"/>
    </source>
</evidence>
<evidence type="ECO:0000256" key="6">
    <source>
        <dbReference type="SAM" id="MobiDB-lite"/>
    </source>
</evidence>
<gene>
    <name evidence="7" type="ORF">KK1_012962</name>
</gene>
<dbReference type="PANTHER" id="PTHR31541:SF33">
    <property type="entry name" value="DUF313 DOMAIN PROTEIN"/>
    <property type="match status" value="1"/>
</dbReference>
<keyword evidence="5" id="KW-0539">Nucleus</keyword>
<feature type="compositionally biased region" description="Polar residues" evidence="6">
    <location>
        <begin position="49"/>
        <end position="58"/>
    </location>
</feature>
<keyword evidence="4" id="KW-0804">Transcription</keyword>